<accession>A0A383RAT6</accession>
<reference evidence="1 2" key="1">
    <citation type="submission" date="2018-08" db="EMBL/GenBank/DDBJ databases">
        <authorList>
            <person name="Chevrot R."/>
        </authorList>
    </citation>
    <scope>NUCLEOTIDE SEQUENCE [LARGE SCALE GENOMIC DNA]</scope>
    <source>
        <strain evidence="1">Paenibacillus B-LR1</strain>
    </source>
</reference>
<evidence type="ECO:0000313" key="2">
    <source>
        <dbReference type="Proteomes" id="UP000304148"/>
    </source>
</evidence>
<protein>
    <submittedName>
        <fullName evidence="1">Chromosome undetermined scaffold_21, whole genome shotgun sequence</fullName>
    </submittedName>
</protein>
<gene>
    <name evidence="1" type="ORF">PBLR_12500</name>
</gene>
<organism evidence="1 2">
    <name type="scientific">Paenibacillus alvei</name>
    <name type="common">Bacillus alvei</name>
    <dbReference type="NCBI Taxonomy" id="44250"/>
    <lineage>
        <taxon>Bacteria</taxon>
        <taxon>Bacillati</taxon>
        <taxon>Bacillota</taxon>
        <taxon>Bacilli</taxon>
        <taxon>Bacillales</taxon>
        <taxon>Paenibacillaceae</taxon>
        <taxon>Paenibacillus</taxon>
    </lineage>
</organism>
<dbReference type="Proteomes" id="UP000304148">
    <property type="component" value="Chromosome"/>
</dbReference>
<name>A0A383RAT6_PAEAL</name>
<dbReference type="AlphaFoldDB" id="A0A383RAT6"/>
<sequence>MNLSVNGQLPRIREHLREIRFYIERVILDFLNKFLYAIACIFVKEHETVWVQ</sequence>
<dbReference type="EMBL" id="LS992241">
    <property type="protein sequence ID" value="SYX84078.1"/>
    <property type="molecule type" value="Genomic_DNA"/>
</dbReference>
<evidence type="ECO:0000313" key="1">
    <source>
        <dbReference type="EMBL" id="SYX84078.1"/>
    </source>
</evidence>
<proteinExistence type="predicted"/>